<dbReference type="GO" id="GO:0070006">
    <property type="term" value="F:metalloaminopeptidase activity"/>
    <property type="evidence" value="ECO:0007669"/>
    <property type="project" value="InterPro"/>
</dbReference>
<evidence type="ECO:0000256" key="3">
    <source>
        <dbReference type="ARBA" id="ARBA00009528"/>
    </source>
</evidence>
<dbReference type="OrthoDB" id="9809354at2"/>
<dbReference type="HAMAP" id="MF_00181">
    <property type="entry name" value="Cytosol_peptidase_M17"/>
    <property type="match status" value="1"/>
</dbReference>
<dbReference type="GO" id="GO:0005737">
    <property type="term" value="C:cytoplasm"/>
    <property type="evidence" value="ECO:0007669"/>
    <property type="project" value="UniProtKB-SubCell"/>
</dbReference>
<comment type="similarity">
    <text evidence="3 8">Belongs to the peptidase M17 family.</text>
</comment>
<name>A0A420XP97_9ACTN</name>
<evidence type="ECO:0000313" key="10">
    <source>
        <dbReference type="EMBL" id="RKS74018.1"/>
    </source>
</evidence>
<keyword evidence="8" id="KW-0464">Manganese</keyword>
<evidence type="ECO:0000259" key="9">
    <source>
        <dbReference type="PROSITE" id="PS00631"/>
    </source>
</evidence>
<dbReference type="InterPro" id="IPR011356">
    <property type="entry name" value="Leucine_aapep/pepB"/>
</dbReference>
<keyword evidence="11" id="KW-1185">Reference proteome</keyword>
<comment type="subcellular location">
    <subcellularLocation>
        <location evidence="8">Cytoplasm</location>
    </subcellularLocation>
</comment>
<dbReference type="EC" id="3.4.11.1" evidence="8"/>
<reference evidence="10 11" key="1">
    <citation type="submission" date="2018-10" db="EMBL/GenBank/DDBJ databases">
        <title>Genomic Encyclopedia of Archaeal and Bacterial Type Strains, Phase II (KMG-II): from individual species to whole genera.</title>
        <authorList>
            <person name="Goeker M."/>
        </authorList>
    </citation>
    <scope>NUCLEOTIDE SEQUENCE [LARGE SCALE GENOMIC DNA]</scope>
    <source>
        <strain evidence="10 11">RP-AC37</strain>
    </source>
</reference>
<dbReference type="InterPro" id="IPR000819">
    <property type="entry name" value="Peptidase_M17_C"/>
</dbReference>
<dbReference type="GO" id="GO:0006508">
    <property type="term" value="P:proteolysis"/>
    <property type="evidence" value="ECO:0007669"/>
    <property type="project" value="UniProtKB-KW"/>
</dbReference>
<comment type="function">
    <text evidence="7 8">Presumably involved in the processing and regular turnover of intracellular proteins. Catalyzes the removal of unsubstituted N-terminal amino acids from various peptides.</text>
</comment>
<keyword evidence="8" id="KW-0963">Cytoplasm</keyword>
<feature type="active site" evidence="8">
    <location>
        <position position="281"/>
    </location>
</feature>
<evidence type="ECO:0000256" key="6">
    <source>
        <dbReference type="ARBA" id="ARBA00022801"/>
    </source>
</evidence>
<dbReference type="SUPFAM" id="SSF52949">
    <property type="entry name" value="Macro domain-like"/>
    <property type="match status" value="1"/>
</dbReference>
<keyword evidence="6 8" id="KW-0378">Hydrolase</keyword>
<feature type="binding site" evidence="8">
    <location>
        <position position="351"/>
    </location>
    <ligand>
        <name>Mn(2+)</name>
        <dbReference type="ChEBI" id="CHEBI:29035"/>
        <label>1</label>
    </ligand>
</feature>
<feature type="binding site" evidence="8">
    <location>
        <position position="353"/>
    </location>
    <ligand>
        <name>Mn(2+)</name>
        <dbReference type="ChEBI" id="CHEBI:29035"/>
        <label>2</label>
    </ligand>
</feature>
<dbReference type="AlphaFoldDB" id="A0A420XP97"/>
<feature type="binding site" evidence="8">
    <location>
        <position position="274"/>
    </location>
    <ligand>
        <name>Mn(2+)</name>
        <dbReference type="ChEBI" id="CHEBI:29035"/>
        <label>2</label>
    </ligand>
</feature>
<evidence type="ECO:0000256" key="1">
    <source>
        <dbReference type="ARBA" id="ARBA00000135"/>
    </source>
</evidence>
<sequence length="508" mass="51499">MPELTLTTSAAAGLRVDALVVGVHEGQRGGPVLADGGLEAAVASRLAKVATALGATGAREQVVRLPGGDGVAAPLVLAVGLGPLPGRRRRELGLEAEVLRRAAGAAVRALAGSARVAIALPAPDSAAVAAVCEGALLGSYAFTRYRRASSDAQQAPVASVTVVSPVAREAAARAAADRARALGASVALVRDLVNTPPSDLPPRALAEAARTAVEGLPVEVEVLDEKVLRRRGFGGITGVGQGSANPPRLVRLSYTGGGPDAPHLALVGKGITFDSGGLSLKPPASMITMKCDMGGAAAVLGAVLAIARLGLPLRVTGWMPLAENMPSGSAIRPSDVLTIYGGRTVEVLNTDAEGRLVLADAIVAACEEQPDVLLDTATLTGAQLVALGSRTGAVMGNNDDLRAAVVEAADSAGEAMWPMPLPDELRKSMDSAVADIANMGDRYGGMLVAGLFLREFVADGVPWAHLDIAGPAFNEGDPYGYTPKGGTGASVRTLVAVAERLAQGQLPR</sequence>
<keyword evidence="4 8" id="KW-0031">Aminopeptidase</keyword>
<evidence type="ECO:0000313" key="11">
    <source>
        <dbReference type="Proteomes" id="UP000281955"/>
    </source>
</evidence>
<feature type="binding site" evidence="8">
    <location>
        <position position="292"/>
    </location>
    <ligand>
        <name>Mn(2+)</name>
        <dbReference type="ChEBI" id="CHEBI:29035"/>
        <label>2</label>
    </ligand>
</feature>
<protein>
    <recommendedName>
        <fullName evidence="8">Probable cytosol aminopeptidase</fullName>
        <ecNumber evidence="8">3.4.11.1</ecNumber>
    </recommendedName>
    <alternativeName>
        <fullName evidence="8">Leucine aminopeptidase</fullName>
        <shortName evidence="8">LAP</shortName>
        <ecNumber evidence="8">3.4.11.10</ecNumber>
    </alternativeName>
    <alternativeName>
        <fullName evidence="8">Leucyl aminopeptidase</fullName>
    </alternativeName>
</protein>
<feature type="active site" evidence="8">
    <location>
        <position position="355"/>
    </location>
</feature>
<dbReference type="PRINTS" id="PR00481">
    <property type="entry name" value="LAMNOPPTDASE"/>
</dbReference>
<accession>A0A420XP97</accession>
<comment type="cofactor">
    <cofactor evidence="8">
        <name>Mn(2+)</name>
        <dbReference type="ChEBI" id="CHEBI:29035"/>
    </cofactor>
    <text evidence="8">Binds 2 manganese ions per subunit.</text>
</comment>
<dbReference type="Gene3D" id="3.40.220.10">
    <property type="entry name" value="Leucine Aminopeptidase, subunit E, domain 1"/>
    <property type="match status" value="1"/>
</dbReference>
<keyword evidence="5 8" id="KW-0645">Protease</keyword>
<gene>
    <name evidence="8" type="primary">pepA</name>
    <name evidence="10" type="ORF">CLV35_2516</name>
</gene>
<dbReference type="InParanoid" id="A0A420XP97"/>
<comment type="catalytic activity">
    <reaction evidence="1 8">
        <text>Release of an N-terminal amino acid, Xaa-|-Yaa-, in which Xaa is preferably Leu, but may be other amino acids including Pro although not Arg or Lys, and Yaa may be Pro. Amino acid amides and methyl esters are also readily hydrolyzed, but rates on arylamides are exceedingly low.</text>
        <dbReference type="EC" id="3.4.11.1"/>
    </reaction>
</comment>
<organism evidence="10 11">
    <name type="scientific">Motilibacter peucedani</name>
    <dbReference type="NCBI Taxonomy" id="598650"/>
    <lineage>
        <taxon>Bacteria</taxon>
        <taxon>Bacillati</taxon>
        <taxon>Actinomycetota</taxon>
        <taxon>Actinomycetes</taxon>
        <taxon>Motilibacterales</taxon>
        <taxon>Motilibacteraceae</taxon>
        <taxon>Motilibacter</taxon>
    </lineage>
</organism>
<feature type="domain" description="Cytosol aminopeptidase" evidence="9">
    <location>
        <begin position="349"/>
        <end position="356"/>
    </location>
</feature>
<dbReference type="PANTHER" id="PTHR11963:SF23">
    <property type="entry name" value="CYTOSOL AMINOPEPTIDASE"/>
    <property type="match status" value="1"/>
</dbReference>
<dbReference type="PANTHER" id="PTHR11963">
    <property type="entry name" value="LEUCINE AMINOPEPTIDASE-RELATED"/>
    <property type="match status" value="1"/>
</dbReference>
<proteinExistence type="inferred from homology"/>
<dbReference type="EMBL" id="RBWV01000012">
    <property type="protein sequence ID" value="RKS74018.1"/>
    <property type="molecule type" value="Genomic_DNA"/>
</dbReference>
<dbReference type="GO" id="GO:0030145">
    <property type="term" value="F:manganese ion binding"/>
    <property type="evidence" value="ECO:0007669"/>
    <property type="project" value="UniProtKB-UniRule"/>
</dbReference>
<dbReference type="CDD" id="cd00433">
    <property type="entry name" value="Peptidase_M17"/>
    <property type="match status" value="1"/>
</dbReference>
<dbReference type="Pfam" id="PF02789">
    <property type="entry name" value="Peptidase_M17_N"/>
    <property type="match status" value="1"/>
</dbReference>
<evidence type="ECO:0000256" key="7">
    <source>
        <dbReference type="ARBA" id="ARBA00049972"/>
    </source>
</evidence>
<comment type="caution">
    <text evidence="10">The sequence shown here is derived from an EMBL/GenBank/DDBJ whole genome shotgun (WGS) entry which is preliminary data.</text>
</comment>
<comment type="catalytic activity">
    <reaction evidence="2 8">
        <text>Release of an N-terminal amino acid, preferentially leucine, but not glutamic or aspartic acids.</text>
        <dbReference type="EC" id="3.4.11.10"/>
    </reaction>
</comment>
<dbReference type="RefSeq" id="WP_121193793.1">
    <property type="nucleotide sequence ID" value="NZ_RBWV01000012.1"/>
</dbReference>
<dbReference type="NCBIfam" id="NF002073">
    <property type="entry name" value="PRK00913.1-2"/>
    <property type="match status" value="1"/>
</dbReference>
<dbReference type="InterPro" id="IPR023042">
    <property type="entry name" value="Peptidase_M17_leu_NH2_pept"/>
</dbReference>
<dbReference type="InterPro" id="IPR043472">
    <property type="entry name" value="Macro_dom-like"/>
</dbReference>
<feature type="binding site" evidence="8">
    <location>
        <position position="274"/>
    </location>
    <ligand>
        <name>Mn(2+)</name>
        <dbReference type="ChEBI" id="CHEBI:29035"/>
        <label>1</label>
    </ligand>
</feature>
<keyword evidence="8" id="KW-0479">Metal-binding</keyword>
<dbReference type="EC" id="3.4.11.10" evidence="8"/>
<dbReference type="InterPro" id="IPR008283">
    <property type="entry name" value="Peptidase_M17_N"/>
</dbReference>
<evidence type="ECO:0000256" key="8">
    <source>
        <dbReference type="HAMAP-Rule" id="MF_00181"/>
    </source>
</evidence>
<evidence type="ECO:0000256" key="5">
    <source>
        <dbReference type="ARBA" id="ARBA00022670"/>
    </source>
</evidence>
<dbReference type="SUPFAM" id="SSF53187">
    <property type="entry name" value="Zn-dependent exopeptidases"/>
    <property type="match status" value="1"/>
</dbReference>
<dbReference type="Proteomes" id="UP000281955">
    <property type="component" value="Unassembled WGS sequence"/>
</dbReference>
<evidence type="ECO:0000256" key="4">
    <source>
        <dbReference type="ARBA" id="ARBA00022438"/>
    </source>
</evidence>
<feature type="binding site" evidence="8">
    <location>
        <position position="353"/>
    </location>
    <ligand>
        <name>Mn(2+)</name>
        <dbReference type="ChEBI" id="CHEBI:29035"/>
        <label>1</label>
    </ligand>
</feature>
<dbReference type="Pfam" id="PF00883">
    <property type="entry name" value="Peptidase_M17"/>
    <property type="match status" value="1"/>
</dbReference>
<dbReference type="FunCoup" id="A0A420XP97">
    <property type="interactions" value="296"/>
</dbReference>
<dbReference type="PROSITE" id="PS00631">
    <property type="entry name" value="CYTOSOL_AP"/>
    <property type="match status" value="1"/>
</dbReference>
<feature type="binding site" evidence="8">
    <location>
        <position position="269"/>
    </location>
    <ligand>
        <name>Mn(2+)</name>
        <dbReference type="ChEBI" id="CHEBI:29035"/>
        <label>2</label>
    </ligand>
</feature>
<evidence type="ECO:0000256" key="2">
    <source>
        <dbReference type="ARBA" id="ARBA00000967"/>
    </source>
</evidence>
<dbReference type="Gene3D" id="3.40.630.10">
    <property type="entry name" value="Zn peptidases"/>
    <property type="match status" value="1"/>
</dbReference>